<accession>A0A1H3RKE1</accession>
<dbReference type="EMBL" id="FNOK01000055">
    <property type="protein sequence ID" value="SDZ26167.1"/>
    <property type="molecule type" value="Genomic_DNA"/>
</dbReference>
<name>A0A1H3RKE1_9PSEU</name>
<keyword evidence="2" id="KW-1185">Reference proteome</keyword>
<sequence length="62" mass="6435">MLTSPSGVTRIVSLPYGFPLSLDAGGVLAEFTGVLVHDSYAGYTHLTAVHAWYGATSCGTCD</sequence>
<reference evidence="2" key="1">
    <citation type="submission" date="2016-10" db="EMBL/GenBank/DDBJ databases">
        <authorList>
            <person name="Varghese N."/>
            <person name="Submissions S."/>
        </authorList>
    </citation>
    <scope>NUCLEOTIDE SEQUENCE [LARGE SCALE GENOMIC DNA]</scope>
    <source>
        <strain evidence="2">CGMCC 4.3530</strain>
    </source>
</reference>
<proteinExistence type="predicted"/>
<dbReference type="AlphaFoldDB" id="A0A1H3RKE1"/>
<organism evidence="1 2">
    <name type="scientific">Saccharopolyspora shandongensis</name>
    <dbReference type="NCBI Taxonomy" id="418495"/>
    <lineage>
        <taxon>Bacteria</taxon>
        <taxon>Bacillati</taxon>
        <taxon>Actinomycetota</taxon>
        <taxon>Actinomycetes</taxon>
        <taxon>Pseudonocardiales</taxon>
        <taxon>Pseudonocardiaceae</taxon>
        <taxon>Saccharopolyspora</taxon>
    </lineage>
</organism>
<evidence type="ECO:0000313" key="1">
    <source>
        <dbReference type="EMBL" id="SDZ26167.1"/>
    </source>
</evidence>
<evidence type="ECO:0000313" key="2">
    <source>
        <dbReference type="Proteomes" id="UP000199529"/>
    </source>
</evidence>
<dbReference type="Proteomes" id="UP000199529">
    <property type="component" value="Unassembled WGS sequence"/>
</dbReference>
<protein>
    <submittedName>
        <fullName evidence="1">Uncharacterized protein</fullName>
    </submittedName>
</protein>
<gene>
    <name evidence="1" type="ORF">SAMN05216215_10559</name>
</gene>